<dbReference type="Pfam" id="PF00563">
    <property type="entry name" value="EAL"/>
    <property type="match status" value="1"/>
</dbReference>
<dbReference type="PANTHER" id="PTHR44757">
    <property type="entry name" value="DIGUANYLATE CYCLASE DGCP"/>
    <property type="match status" value="1"/>
</dbReference>
<dbReference type="FunFam" id="3.20.20.450:FF:000001">
    <property type="entry name" value="Cyclic di-GMP phosphodiesterase yahA"/>
    <property type="match status" value="1"/>
</dbReference>
<dbReference type="FunFam" id="3.30.70.270:FF:000001">
    <property type="entry name" value="Diguanylate cyclase domain protein"/>
    <property type="match status" value="1"/>
</dbReference>
<dbReference type="SMART" id="SM00091">
    <property type="entry name" value="PAS"/>
    <property type="match status" value="1"/>
</dbReference>
<feature type="domain" description="PAS" evidence="3">
    <location>
        <begin position="233"/>
        <end position="279"/>
    </location>
</feature>
<dbReference type="Gene3D" id="3.30.70.270">
    <property type="match status" value="1"/>
</dbReference>
<dbReference type="Pfam" id="PF13426">
    <property type="entry name" value="PAS_9"/>
    <property type="match status" value="1"/>
</dbReference>
<dbReference type="CDD" id="cd01949">
    <property type="entry name" value="GGDEF"/>
    <property type="match status" value="1"/>
</dbReference>
<keyword evidence="2" id="KW-1133">Transmembrane helix</keyword>
<dbReference type="SUPFAM" id="SSF55073">
    <property type="entry name" value="Nucleotide cyclase"/>
    <property type="match status" value="1"/>
</dbReference>
<dbReference type="AlphaFoldDB" id="A0A5C7SIL7"/>
<dbReference type="Pfam" id="PF19443">
    <property type="entry name" value="DAHL"/>
    <property type="match status" value="1"/>
</dbReference>
<dbReference type="PROSITE" id="PS50883">
    <property type="entry name" value="EAL"/>
    <property type="match status" value="1"/>
</dbReference>
<dbReference type="InterPro" id="IPR052155">
    <property type="entry name" value="Biofilm_reg_signaling"/>
</dbReference>
<dbReference type="RefSeq" id="WP_276659417.1">
    <property type="nucleotide sequence ID" value="NZ_SSFD01000220.1"/>
</dbReference>
<gene>
    <name evidence="7" type="ORF">E6Q80_13960</name>
</gene>
<dbReference type="InterPro" id="IPR035919">
    <property type="entry name" value="EAL_sf"/>
</dbReference>
<evidence type="ECO:0000313" key="7">
    <source>
        <dbReference type="EMBL" id="TXH83172.1"/>
    </source>
</evidence>
<evidence type="ECO:0000259" key="5">
    <source>
        <dbReference type="PROSITE" id="PS50883"/>
    </source>
</evidence>
<dbReference type="NCBIfam" id="TIGR00254">
    <property type="entry name" value="GGDEF"/>
    <property type="match status" value="1"/>
</dbReference>
<dbReference type="InterPro" id="IPR029787">
    <property type="entry name" value="Nucleotide_cyclase"/>
</dbReference>
<dbReference type="PROSITE" id="PS50887">
    <property type="entry name" value="GGDEF"/>
    <property type="match status" value="1"/>
</dbReference>
<feature type="domain" description="GGDEF" evidence="6">
    <location>
        <begin position="394"/>
        <end position="527"/>
    </location>
</feature>
<dbReference type="CDD" id="cd01948">
    <property type="entry name" value="EAL"/>
    <property type="match status" value="1"/>
</dbReference>
<evidence type="ECO:0000259" key="4">
    <source>
        <dbReference type="PROSITE" id="PS50113"/>
    </source>
</evidence>
<dbReference type="SMART" id="SM00086">
    <property type="entry name" value="PAC"/>
    <property type="match status" value="1"/>
</dbReference>
<proteinExistence type="predicted"/>
<dbReference type="CDD" id="cd00130">
    <property type="entry name" value="PAS"/>
    <property type="match status" value="1"/>
</dbReference>
<dbReference type="SMART" id="SM00052">
    <property type="entry name" value="EAL"/>
    <property type="match status" value="1"/>
</dbReference>
<name>A0A5C7SIL7_THASP</name>
<feature type="transmembrane region" description="Helical" evidence="2">
    <location>
        <begin position="16"/>
        <end position="34"/>
    </location>
</feature>
<dbReference type="InterPro" id="IPR000160">
    <property type="entry name" value="GGDEF_dom"/>
</dbReference>
<keyword evidence="2" id="KW-0812">Transmembrane</keyword>
<dbReference type="EMBL" id="SSFD01000220">
    <property type="protein sequence ID" value="TXH83172.1"/>
    <property type="molecule type" value="Genomic_DNA"/>
</dbReference>
<dbReference type="InterPro" id="IPR043128">
    <property type="entry name" value="Rev_trsase/Diguanyl_cyclase"/>
</dbReference>
<dbReference type="InterPro" id="IPR000014">
    <property type="entry name" value="PAS"/>
</dbReference>
<organism evidence="7 8">
    <name type="scientific">Thauera aminoaromatica</name>
    <dbReference type="NCBI Taxonomy" id="164330"/>
    <lineage>
        <taxon>Bacteria</taxon>
        <taxon>Pseudomonadati</taxon>
        <taxon>Pseudomonadota</taxon>
        <taxon>Betaproteobacteria</taxon>
        <taxon>Rhodocyclales</taxon>
        <taxon>Zoogloeaceae</taxon>
        <taxon>Thauera</taxon>
    </lineage>
</organism>
<dbReference type="PROSITE" id="PS50112">
    <property type="entry name" value="PAS"/>
    <property type="match status" value="1"/>
</dbReference>
<evidence type="ECO:0000313" key="8">
    <source>
        <dbReference type="Proteomes" id="UP000321192"/>
    </source>
</evidence>
<feature type="transmembrane region" description="Helical" evidence="2">
    <location>
        <begin position="186"/>
        <end position="206"/>
    </location>
</feature>
<feature type="domain" description="PAC" evidence="4">
    <location>
        <begin position="306"/>
        <end position="362"/>
    </location>
</feature>
<dbReference type="InterPro" id="IPR045812">
    <property type="entry name" value="DAHL"/>
</dbReference>
<dbReference type="NCBIfam" id="TIGR00229">
    <property type="entry name" value="sensory_box"/>
    <property type="match status" value="1"/>
</dbReference>
<dbReference type="InterPro" id="IPR001610">
    <property type="entry name" value="PAC"/>
</dbReference>
<dbReference type="GO" id="GO:0071111">
    <property type="term" value="F:cyclic-guanylate-specific phosphodiesterase activity"/>
    <property type="evidence" value="ECO:0007669"/>
    <property type="project" value="UniProtKB-EC"/>
</dbReference>
<accession>A0A5C7SIL7</accession>
<dbReference type="Gene3D" id="3.20.20.450">
    <property type="entry name" value="EAL domain"/>
    <property type="match status" value="1"/>
</dbReference>
<evidence type="ECO:0000256" key="2">
    <source>
        <dbReference type="SAM" id="Phobius"/>
    </source>
</evidence>
<dbReference type="PROSITE" id="PS50113">
    <property type="entry name" value="PAC"/>
    <property type="match status" value="1"/>
</dbReference>
<sequence length="790" mass="86469">MTRAAFALLLHTSSSIRLLVLALIGLAGLGWFVVEAGTSSAREHLRYARDLREIRQVDAELGAAALARRLGLAEDWHGADAHLARMGELLEDLGRVPDFLTGSEMAAVRRQLDHYTALQTDKRTVISALRVLLDAPPQNGGAAEAEADRLLRQLLALQTAREGERLVESYTDGYVASQTRMHRHRVLLVLAALALGAYLLLTALRLRAVSLTVSKAHADLQEHAAALGRAEAELRLYATVFTNASEGMLITDAHSRIIAANPAFSRITGYSPAEVAGRSPALLNSGRQDAGFYRRMWSTLASRGKWQGELWNRRRDGSIYPEWLSITAVPGEGEGADGQPCNYIGIFSDITERKEAEARILHLAHHDPLTNLPNRALLNDRLSQSLLQARRDGRGAAVLLLDLDRFKTINDTLGHERGDSLLLEICARCRRVLRDTDTLARLSGDEFVIVLPDATTADVSADTARRILDAIALPCRLGEHEISITASIGIALFPRDGGDESTLLRNADAAMHRAKEAGRNGFEFYTEDMNTSSLGRLLLEHQLRGAAERGELLLHYQPKVSAADGRLGGFEALLRWQHPELGMVAPGQFIPLAEESGLIVPIGQWVLEEACRQQRAWLDAGFDVPPLAVNLSAHQLAQPDIVATVAAAIECHRLAPGLIELELTETMLMRDVDRTIRTLVRLREMGVRLAIDDFGTGYSSLNYLRQFPVNALKIDRSFVSDIGSDGAEGKIAAAIVGMAHSLGLDAVAEGVESEAQRAFLQMHGCHQLQGFLIARPAPAREIERFLSRRA</sequence>
<dbReference type="InterPro" id="IPR001633">
    <property type="entry name" value="EAL_dom"/>
</dbReference>
<dbReference type="InterPro" id="IPR000700">
    <property type="entry name" value="PAS-assoc_C"/>
</dbReference>
<dbReference type="Proteomes" id="UP000321192">
    <property type="component" value="Unassembled WGS sequence"/>
</dbReference>
<feature type="domain" description="EAL" evidence="5">
    <location>
        <begin position="536"/>
        <end position="790"/>
    </location>
</feature>
<dbReference type="SUPFAM" id="SSF55785">
    <property type="entry name" value="PYP-like sensor domain (PAS domain)"/>
    <property type="match status" value="1"/>
</dbReference>
<comment type="caution">
    <text evidence="7">The sequence shown here is derived from an EMBL/GenBank/DDBJ whole genome shotgun (WGS) entry which is preliminary data.</text>
</comment>
<evidence type="ECO:0000259" key="3">
    <source>
        <dbReference type="PROSITE" id="PS50112"/>
    </source>
</evidence>
<protein>
    <submittedName>
        <fullName evidence="7">EAL domain-containing protein</fullName>
    </submittedName>
</protein>
<dbReference type="PANTHER" id="PTHR44757:SF2">
    <property type="entry name" value="BIOFILM ARCHITECTURE MAINTENANCE PROTEIN MBAA"/>
    <property type="match status" value="1"/>
</dbReference>
<reference evidence="7 8" key="1">
    <citation type="submission" date="2018-09" db="EMBL/GenBank/DDBJ databases">
        <title>Metagenome Assembled Genomes from an Advanced Water Purification Facility.</title>
        <authorList>
            <person name="Stamps B.W."/>
            <person name="Spear J.R."/>
        </authorList>
    </citation>
    <scope>NUCLEOTIDE SEQUENCE [LARGE SCALE GENOMIC DNA]</scope>
    <source>
        <strain evidence="7">Bin_27_1</strain>
    </source>
</reference>
<comment type="catalytic activity">
    <reaction evidence="1">
        <text>3',3'-c-di-GMP + H2O = 5'-phosphoguanylyl(3'-&gt;5')guanosine + H(+)</text>
        <dbReference type="Rhea" id="RHEA:24902"/>
        <dbReference type="ChEBI" id="CHEBI:15377"/>
        <dbReference type="ChEBI" id="CHEBI:15378"/>
        <dbReference type="ChEBI" id="CHEBI:58754"/>
        <dbReference type="ChEBI" id="CHEBI:58805"/>
        <dbReference type="EC" id="3.1.4.52"/>
    </reaction>
    <physiologicalReaction direction="left-to-right" evidence="1">
        <dbReference type="Rhea" id="RHEA:24903"/>
    </physiologicalReaction>
</comment>
<dbReference type="Gene3D" id="3.30.450.20">
    <property type="entry name" value="PAS domain"/>
    <property type="match status" value="1"/>
</dbReference>
<evidence type="ECO:0000259" key="6">
    <source>
        <dbReference type="PROSITE" id="PS50887"/>
    </source>
</evidence>
<dbReference type="Pfam" id="PF00990">
    <property type="entry name" value="GGDEF"/>
    <property type="match status" value="1"/>
</dbReference>
<keyword evidence="2" id="KW-0472">Membrane</keyword>
<evidence type="ECO:0000256" key="1">
    <source>
        <dbReference type="ARBA" id="ARBA00051114"/>
    </source>
</evidence>
<dbReference type="InterPro" id="IPR035965">
    <property type="entry name" value="PAS-like_dom_sf"/>
</dbReference>
<dbReference type="SMART" id="SM00267">
    <property type="entry name" value="GGDEF"/>
    <property type="match status" value="1"/>
</dbReference>
<dbReference type="GO" id="GO:0071732">
    <property type="term" value="P:cellular response to nitric oxide"/>
    <property type="evidence" value="ECO:0007669"/>
    <property type="project" value="UniProtKB-ARBA"/>
</dbReference>
<dbReference type="SUPFAM" id="SSF141868">
    <property type="entry name" value="EAL domain-like"/>
    <property type="match status" value="1"/>
</dbReference>